<feature type="transmembrane region" description="Helical" evidence="5">
    <location>
        <begin position="52"/>
        <end position="70"/>
    </location>
</feature>
<sequence>MFSTVVHGDESNKNVDEWLDDNDEPSEEIDGTSSETDLNELGSSTEFSAWDFFKMIFATIFVVGLIYLLLKFINKKNKLFNQYKYIENIGGTSLGTNRSIQLVKVGDRILVVGVGEDIQLLKEIDDNEEIKEILEEHNSRLDHLAQPRDIFNKLLQYKKGKSSADTNEFQSILKEQLSELSKGRQKMLEEFSKKGSNKE</sequence>
<reference evidence="7 8" key="1">
    <citation type="submission" date="2020-10" db="EMBL/GenBank/DDBJ databases">
        <title>Bacillus sp. HD4P25, an endophyte from a halophyte.</title>
        <authorList>
            <person name="Sun J.-Q."/>
        </authorList>
    </citation>
    <scope>NUCLEOTIDE SEQUENCE [LARGE SCALE GENOMIC DNA]</scope>
    <source>
        <strain evidence="7 8">YIM 93174</strain>
    </source>
</reference>
<evidence type="ECO:0000313" key="8">
    <source>
        <dbReference type="Proteomes" id="UP001516662"/>
    </source>
</evidence>
<comment type="similarity">
    <text evidence="5">Belongs to the FliO/MopB family.</text>
</comment>
<organism evidence="7 8">
    <name type="scientific">Litchfieldia luteola</name>
    <dbReference type="NCBI Taxonomy" id="682179"/>
    <lineage>
        <taxon>Bacteria</taxon>
        <taxon>Bacillati</taxon>
        <taxon>Bacillota</taxon>
        <taxon>Bacilli</taxon>
        <taxon>Bacillales</taxon>
        <taxon>Bacillaceae</taxon>
        <taxon>Litchfieldia</taxon>
    </lineage>
</organism>
<keyword evidence="3 5" id="KW-1133">Transmembrane helix</keyword>
<comment type="caution">
    <text evidence="7">The sequence shown here is derived from an EMBL/GenBank/DDBJ whole genome shotgun (WGS) entry which is preliminary data.</text>
</comment>
<feature type="compositionally biased region" description="Acidic residues" evidence="6">
    <location>
        <begin position="17"/>
        <end position="30"/>
    </location>
</feature>
<evidence type="ECO:0000256" key="5">
    <source>
        <dbReference type="RuleBase" id="RU362064"/>
    </source>
</evidence>
<accession>A0ABR9QJN6</accession>
<proteinExistence type="inferred from homology"/>
<evidence type="ECO:0000256" key="1">
    <source>
        <dbReference type="ARBA" id="ARBA00022475"/>
    </source>
</evidence>
<dbReference type="NCBIfam" id="TIGR03500">
    <property type="entry name" value="FliO_TIGR"/>
    <property type="match status" value="1"/>
</dbReference>
<dbReference type="Proteomes" id="UP001516662">
    <property type="component" value="Unassembled WGS sequence"/>
</dbReference>
<dbReference type="EMBL" id="JADCLJ010000020">
    <property type="protein sequence ID" value="MBE4908717.1"/>
    <property type="molecule type" value="Genomic_DNA"/>
</dbReference>
<evidence type="ECO:0000256" key="2">
    <source>
        <dbReference type="ARBA" id="ARBA00022692"/>
    </source>
</evidence>
<dbReference type="Pfam" id="PF04347">
    <property type="entry name" value="FliO"/>
    <property type="match status" value="1"/>
</dbReference>
<evidence type="ECO:0000256" key="4">
    <source>
        <dbReference type="ARBA" id="ARBA00023136"/>
    </source>
</evidence>
<keyword evidence="1 5" id="KW-1003">Cell membrane</keyword>
<feature type="compositionally biased region" description="Basic and acidic residues" evidence="6">
    <location>
        <begin position="7"/>
        <end position="16"/>
    </location>
</feature>
<dbReference type="InterPro" id="IPR022781">
    <property type="entry name" value="Flagellar_biosynth_FliO"/>
</dbReference>
<keyword evidence="8" id="KW-1185">Reference proteome</keyword>
<gene>
    <name evidence="7" type="primary">fliO</name>
    <name evidence="7" type="ORF">IMZ08_11685</name>
</gene>
<keyword evidence="5" id="KW-0975">Bacterial flagellum</keyword>
<keyword evidence="7" id="KW-0282">Flagellum</keyword>
<feature type="region of interest" description="Disordered" evidence="6">
    <location>
        <begin position="1"/>
        <end position="38"/>
    </location>
</feature>
<keyword evidence="7" id="KW-0966">Cell projection</keyword>
<name>A0ABR9QJN6_9BACI</name>
<keyword evidence="7" id="KW-0969">Cilium</keyword>
<evidence type="ECO:0000256" key="6">
    <source>
        <dbReference type="SAM" id="MobiDB-lite"/>
    </source>
</evidence>
<protein>
    <recommendedName>
        <fullName evidence="5">Flagellar protein</fullName>
    </recommendedName>
</protein>
<keyword evidence="4 5" id="KW-0472">Membrane</keyword>
<keyword evidence="2 5" id="KW-0812">Transmembrane</keyword>
<evidence type="ECO:0000256" key="3">
    <source>
        <dbReference type="ARBA" id="ARBA00022989"/>
    </source>
</evidence>
<comment type="subcellular location">
    <subcellularLocation>
        <location evidence="5">Cell membrane</location>
    </subcellularLocation>
    <subcellularLocation>
        <location evidence="5">Bacterial flagellum basal body</location>
    </subcellularLocation>
</comment>
<evidence type="ECO:0000313" key="7">
    <source>
        <dbReference type="EMBL" id="MBE4908717.1"/>
    </source>
</evidence>